<sequence length="119" mass="14228">MLLRRQGSLIVYSGRPWRHMKSSSTFKYLLCLAGYREIPVLPIFRHQIRQICHQGQRFRHWLLCHHARPCKTLPNQNSHCWEASFHVVTILSKVSGPFQFSFQNFFRKELDQLPLNFTM</sequence>
<protein>
    <submittedName>
        <fullName evidence="1">Uncharacterized protein</fullName>
    </submittedName>
</protein>
<reference evidence="1 2" key="1">
    <citation type="journal article" date="2019" name="Sci. Rep.">
        <title>Orb-weaving spider Araneus ventricosus genome elucidates the spidroin gene catalogue.</title>
        <authorList>
            <person name="Kono N."/>
            <person name="Nakamura H."/>
            <person name="Ohtoshi R."/>
            <person name="Moran D.A.P."/>
            <person name="Shinohara A."/>
            <person name="Yoshida Y."/>
            <person name="Fujiwara M."/>
            <person name="Mori M."/>
            <person name="Tomita M."/>
            <person name="Arakawa K."/>
        </authorList>
    </citation>
    <scope>NUCLEOTIDE SEQUENCE [LARGE SCALE GENOMIC DNA]</scope>
</reference>
<keyword evidence="2" id="KW-1185">Reference proteome</keyword>
<evidence type="ECO:0000313" key="2">
    <source>
        <dbReference type="Proteomes" id="UP000499080"/>
    </source>
</evidence>
<organism evidence="1 2">
    <name type="scientific">Araneus ventricosus</name>
    <name type="common">Orbweaver spider</name>
    <name type="synonym">Epeira ventricosa</name>
    <dbReference type="NCBI Taxonomy" id="182803"/>
    <lineage>
        <taxon>Eukaryota</taxon>
        <taxon>Metazoa</taxon>
        <taxon>Ecdysozoa</taxon>
        <taxon>Arthropoda</taxon>
        <taxon>Chelicerata</taxon>
        <taxon>Arachnida</taxon>
        <taxon>Araneae</taxon>
        <taxon>Araneomorphae</taxon>
        <taxon>Entelegynae</taxon>
        <taxon>Araneoidea</taxon>
        <taxon>Araneidae</taxon>
        <taxon>Araneus</taxon>
    </lineage>
</organism>
<evidence type="ECO:0000313" key="1">
    <source>
        <dbReference type="EMBL" id="GBN32026.1"/>
    </source>
</evidence>
<gene>
    <name evidence="1" type="ORF">AVEN_165769_1</name>
</gene>
<dbReference type="AlphaFoldDB" id="A0A4Y2N2E4"/>
<proteinExistence type="predicted"/>
<dbReference type="Proteomes" id="UP000499080">
    <property type="component" value="Unassembled WGS sequence"/>
</dbReference>
<accession>A0A4Y2N2E4</accession>
<name>A0A4Y2N2E4_ARAVE</name>
<comment type="caution">
    <text evidence="1">The sequence shown here is derived from an EMBL/GenBank/DDBJ whole genome shotgun (WGS) entry which is preliminary data.</text>
</comment>
<dbReference type="EMBL" id="BGPR01008174">
    <property type="protein sequence ID" value="GBN32026.1"/>
    <property type="molecule type" value="Genomic_DNA"/>
</dbReference>